<keyword evidence="3" id="KW-0819">tRNA processing</keyword>
<dbReference type="InterPro" id="IPR039894">
    <property type="entry name" value="Pus10-like"/>
</dbReference>
<organism evidence="8 9">
    <name type="scientific">Amblyomma americanum</name>
    <name type="common">Lone star tick</name>
    <dbReference type="NCBI Taxonomy" id="6943"/>
    <lineage>
        <taxon>Eukaryota</taxon>
        <taxon>Metazoa</taxon>
        <taxon>Ecdysozoa</taxon>
        <taxon>Arthropoda</taxon>
        <taxon>Chelicerata</taxon>
        <taxon>Arachnida</taxon>
        <taxon>Acari</taxon>
        <taxon>Parasitiformes</taxon>
        <taxon>Ixodida</taxon>
        <taxon>Ixodoidea</taxon>
        <taxon>Ixodidae</taxon>
        <taxon>Amblyomminae</taxon>
        <taxon>Amblyomma</taxon>
    </lineage>
</organism>
<feature type="compositionally biased region" description="Polar residues" evidence="5">
    <location>
        <begin position="96"/>
        <end position="106"/>
    </location>
</feature>
<evidence type="ECO:0000256" key="2">
    <source>
        <dbReference type="ARBA" id="ARBA00012787"/>
    </source>
</evidence>
<feature type="domain" description="Pus10 N-terminal eukaryotes" evidence="6">
    <location>
        <begin position="116"/>
        <end position="294"/>
    </location>
</feature>
<evidence type="ECO:0000259" key="7">
    <source>
        <dbReference type="Pfam" id="PF21238"/>
    </source>
</evidence>
<feature type="region of interest" description="Disordered" evidence="5">
    <location>
        <begin position="53"/>
        <end position="106"/>
    </location>
</feature>
<comment type="similarity">
    <text evidence="1">Belongs to the pseudouridine synthase Pus10 family.</text>
</comment>
<name>A0AAQ4ELY0_AMBAM</name>
<dbReference type="FunFam" id="3.30.70.2510:FF:000001">
    <property type="entry name" value="tRNA pseudouridine synthase Pus10"/>
    <property type="match status" value="1"/>
</dbReference>
<evidence type="ECO:0000256" key="4">
    <source>
        <dbReference type="ARBA" id="ARBA00023235"/>
    </source>
</evidence>
<dbReference type="Pfam" id="PF21238">
    <property type="entry name" value="Pus10_C"/>
    <property type="match status" value="1"/>
</dbReference>
<dbReference type="PANTHER" id="PTHR21568">
    <property type="entry name" value="TRNA PSEUDOURIDINE SYNTHASE PUS10"/>
    <property type="match status" value="1"/>
</dbReference>
<proteinExistence type="inferred from homology"/>
<evidence type="ECO:0000313" key="8">
    <source>
        <dbReference type="EMBL" id="KAK8775779.1"/>
    </source>
</evidence>
<evidence type="ECO:0000313" key="9">
    <source>
        <dbReference type="Proteomes" id="UP001321473"/>
    </source>
</evidence>
<keyword evidence="9" id="KW-1185">Reference proteome</keyword>
<dbReference type="SUPFAM" id="SSF55120">
    <property type="entry name" value="Pseudouridine synthase"/>
    <property type="match status" value="1"/>
</dbReference>
<sequence>MPLTLPDADKPTVFDHLREIGCCKLCAERFTGERYYDHYKKFTDLAALSESNSNETVCQEKEQSEEPASKRPRLADAETSNDELAAVTNAHKESSPEQLSSVTSNGEQNCIEDTGCIACYSLLDIQHIESSFQQIAAAVKESGCIFSMFTILLSVPVTLDLRHHAMVIYLKDKFEEFYKGSNDIDFVSAKEVWKYIVGPMFADHFGVEFSATSGFRISVALPSPNAQEECGFLLKKFPESFPNRLQKKHQSREIFTRAAVLDALRKISNDEFRKLYKCPPDRPAKVGSTVEVSCVHMPIYLAGRYSKYSRLLSQTPWILNGKRIMESSVQELITDVVNKHIPNEKIMFSSSGREDVDVRMLGRGRPFVLEIFKTKKTTFTVADMEAIEQEINANTKDISVSDLQVISKDMTQVLKDGEESKRKRRNLAERERTVYEMSLEPLEGVKDGEHRFYLRITTQAGTYIKEFVHGDFGRTVPSLGTYLNMDADILELDVEEIDLDWPPPRK</sequence>
<dbReference type="GO" id="GO:0160148">
    <property type="term" value="F:tRNA pseudouridine(55) synthase activity"/>
    <property type="evidence" value="ECO:0007669"/>
    <property type="project" value="UniProtKB-EC"/>
</dbReference>
<dbReference type="Proteomes" id="UP001321473">
    <property type="component" value="Unassembled WGS sequence"/>
</dbReference>
<evidence type="ECO:0000256" key="5">
    <source>
        <dbReference type="SAM" id="MobiDB-lite"/>
    </source>
</evidence>
<accession>A0AAQ4ELY0</accession>
<reference evidence="8 9" key="1">
    <citation type="journal article" date="2023" name="Arcadia Sci">
        <title>De novo assembly of a long-read Amblyomma americanum tick genome.</title>
        <authorList>
            <person name="Chou S."/>
            <person name="Poskanzer K.E."/>
            <person name="Rollins M."/>
            <person name="Thuy-Boun P.S."/>
        </authorList>
    </citation>
    <scope>NUCLEOTIDE SEQUENCE [LARGE SCALE GENOMIC DNA]</scope>
    <source>
        <strain evidence="8">F_SG_1</strain>
        <tissue evidence="8">Salivary glands</tissue>
    </source>
</reference>
<feature type="compositionally biased region" description="Basic and acidic residues" evidence="5">
    <location>
        <begin position="58"/>
        <end position="76"/>
    </location>
</feature>
<dbReference type="Pfam" id="PF21237">
    <property type="entry name" value="Pus10_N_euk"/>
    <property type="match status" value="1"/>
</dbReference>
<dbReference type="EC" id="5.4.99.25" evidence="2"/>
<dbReference type="InterPro" id="IPR020103">
    <property type="entry name" value="PsdUridine_synth_cat_dom_sf"/>
</dbReference>
<evidence type="ECO:0000256" key="1">
    <source>
        <dbReference type="ARBA" id="ARBA00009652"/>
    </source>
</evidence>
<comment type="caution">
    <text evidence="8">The sequence shown here is derived from an EMBL/GenBank/DDBJ whole genome shotgun (WGS) entry which is preliminary data.</text>
</comment>
<dbReference type="Gene3D" id="3.30.70.2510">
    <property type="match status" value="1"/>
</dbReference>
<feature type="domain" description="Pus10-like C-terminal" evidence="7">
    <location>
        <begin position="300"/>
        <end position="423"/>
    </location>
</feature>
<protein>
    <recommendedName>
        <fullName evidence="2">tRNA pseudouridine(55) synthase</fullName>
        <ecNumber evidence="2">5.4.99.25</ecNumber>
    </recommendedName>
</protein>
<dbReference type="InterPro" id="IPR048742">
    <property type="entry name" value="Pus10_N_euk"/>
</dbReference>
<dbReference type="EMBL" id="JARKHS020013740">
    <property type="protein sequence ID" value="KAK8775779.1"/>
    <property type="molecule type" value="Genomic_DNA"/>
</dbReference>
<keyword evidence="4" id="KW-0413">Isomerase</keyword>
<evidence type="ECO:0000256" key="3">
    <source>
        <dbReference type="ARBA" id="ARBA00022694"/>
    </source>
</evidence>
<gene>
    <name evidence="8" type="ORF">V5799_030878</name>
</gene>
<dbReference type="GO" id="GO:0031119">
    <property type="term" value="P:tRNA pseudouridine synthesis"/>
    <property type="evidence" value="ECO:0007669"/>
    <property type="project" value="TreeGrafter"/>
</dbReference>
<dbReference type="AlphaFoldDB" id="A0AAQ4ELY0"/>
<dbReference type="PANTHER" id="PTHR21568:SF0">
    <property type="entry name" value="TRNA PSEUDOURIDINE SYNTHASE PUS10"/>
    <property type="match status" value="1"/>
</dbReference>
<evidence type="ECO:0000259" key="6">
    <source>
        <dbReference type="Pfam" id="PF21237"/>
    </source>
</evidence>
<dbReference type="GO" id="GO:0003723">
    <property type="term" value="F:RNA binding"/>
    <property type="evidence" value="ECO:0007669"/>
    <property type="project" value="InterPro"/>
</dbReference>
<dbReference type="InterPro" id="IPR048741">
    <property type="entry name" value="Pus10-like_C"/>
</dbReference>